<dbReference type="InterPro" id="IPR000312">
    <property type="entry name" value="Glycosyl_Trfase_fam3"/>
</dbReference>
<sequence>DSFKFIQKKIKGNKLTAEEINEIITDTVSGSLSKIDLAAFITAVSINGMDNEEMTSLTYAEARSGEVFDFGPEVYDKHSTGGVPGNKVTLIIVPIVAAAGLTIPKSSTRAITSPSGTADSMEVLAPVTFEAEVLKSIISKENACIIWGGALNTSPADNILIEIERPLHMDPIGLMIPSIITKKLSLGVKKLVLDIPVGEGTKFSTPGKGKQFAYVFKEIAQNVGIQAECALTLAHQPIGHAIGPGLEAREALTLLNDYTAGPNSLIEKSTDLAGILLEMGGKAQKGKGQNLAKK</sequence>
<feature type="non-terminal residue" evidence="5">
    <location>
        <position position="294"/>
    </location>
</feature>
<dbReference type="Gene3D" id="1.20.970.50">
    <property type="match status" value="1"/>
</dbReference>
<dbReference type="GO" id="GO:0005829">
    <property type="term" value="C:cytosol"/>
    <property type="evidence" value="ECO:0007669"/>
    <property type="project" value="TreeGrafter"/>
</dbReference>
<organism evidence="5">
    <name type="scientific">marine sediment metagenome</name>
    <dbReference type="NCBI Taxonomy" id="412755"/>
    <lineage>
        <taxon>unclassified sequences</taxon>
        <taxon>metagenomes</taxon>
        <taxon>ecological metagenomes</taxon>
    </lineage>
</organism>
<dbReference type="AlphaFoldDB" id="X1AKK5"/>
<keyword evidence="2" id="KW-0808">Transferase</keyword>
<dbReference type="PANTHER" id="PTHR10515">
    <property type="entry name" value="THYMIDINE PHOSPHORYLASE"/>
    <property type="match status" value="1"/>
</dbReference>
<dbReference type="GO" id="GO:0006206">
    <property type="term" value="P:pyrimidine nucleobase metabolic process"/>
    <property type="evidence" value="ECO:0007669"/>
    <property type="project" value="InterPro"/>
</dbReference>
<accession>X1AKK5</accession>
<feature type="non-terminal residue" evidence="5">
    <location>
        <position position="1"/>
    </location>
</feature>
<name>X1AKK5_9ZZZZ</name>
<evidence type="ECO:0000256" key="2">
    <source>
        <dbReference type="ARBA" id="ARBA00022679"/>
    </source>
</evidence>
<dbReference type="GO" id="GO:0006196">
    <property type="term" value="P:AMP catabolic process"/>
    <property type="evidence" value="ECO:0007669"/>
    <property type="project" value="TreeGrafter"/>
</dbReference>
<dbReference type="SUPFAM" id="SSF52418">
    <property type="entry name" value="Nucleoside phosphorylase/phosphoribosyltransferase catalytic domain"/>
    <property type="match status" value="1"/>
</dbReference>
<dbReference type="GO" id="GO:0004645">
    <property type="term" value="F:1,4-alpha-oligoglucan phosphorylase activity"/>
    <property type="evidence" value="ECO:0007669"/>
    <property type="project" value="InterPro"/>
</dbReference>
<evidence type="ECO:0000256" key="1">
    <source>
        <dbReference type="ARBA" id="ARBA00022676"/>
    </source>
</evidence>
<dbReference type="EMBL" id="BART01004370">
    <property type="protein sequence ID" value="GAG70087.1"/>
    <property type="molecule type" value="Genomic_DNA"/>
</dbReference>
<evidence type="ECO:0000313" key="5">
    <source>
        <dbReference type="EMBL" id="GAG70087.1"/>
    </source>
</evidence>
<dbReference type="SUPFAM" id="SSF47648">
    <property type="entry name" value="Nucleoside phosphorylase/phosphoribosyltransferase N-terminal domain"/>
    <property type="match status" value="1"/>
</dbReference>
<dbReference type="Pfam" id="PF02885">
    <property type="entry name" value="Glycos_trans_3N"/>
    <property type="match status" value="1"/>
</dbReference>
<dbReference type="Gene3D" id="3.40.1030.10">
    <property type="entry name" value="Nucleoside phosphorylase/phosphoribosyltransferase catalytic domain"/>
    <property type="match status" value="1"/>
</dbReference>
<protein>
    <recommendedName>
        <fullName evidence="6">Thymidine phosphorylase</fullName>
    </recommendedName>
</protein>
<keyword evidence="1" id="KW-0328">Glycosyltransferase</keyword>
<dbReference type="InterPro" id="IPR036320">
    <property type="entry name" value="Glycosyl_Trfase_fam3_N_dom_sf"/>
</dbReference>
<proteinExistence type="predicted"/>
<gene>
    <name evidence="5" type="ORF">S01H4_11029</name>
</gene>
<dbReference type="InterPro" id="IPR017459">
    <property type="entry name" value="Glycosyl_Trfase_fam3_N_dom"/>
</dbReference>
<evidence type="ECO:0000259" key="3">
    <source>
        <dbReference type="Pfam" id="PF00591"/>
    </source>
</evidence>
<dbReference type="PANTHER" id="PTHR10515:SF0">
    <property type="entry name" value="THYMIDINE PHOSPHORYLASE"/>
    <property type="match status" value="1"/>
</dbReference>
<dbReference type="InterPro" id="IPR000053">
    <property type="entry name" value="Thymidine/pyrmidine_PPase"/>
</dbReference>
<feature type="domain" description="Glycosyl transferase family 3" evidence="3">
    <location>
        <begin position="73"/>
        <end position="285"/>
    </location>
</feature>
<dbReference type="InterPro" id="IPR035902">
    <property type="entry name" value="Nuc_phospho_transferase"/>
</dbReference>
<feature type="domain" description="Glycosyl transferase family 3 N-terminal" evidence="4">
    <location>
        <begin position="5"/>
        <end position="60"/>
    </location>
</feature>
<reference evidence="5" key="1">
    <citation type="journal article" date="2014" name="Front. Microbiol.">
        <title>High frequency of phylogenetically diverse reductive dehalogenase-homologous genes in deep subseafloor sedimentary metagenomes.</title>
        <authorList>
            <person name="Kawai M."/>
            <person name="Futagami T."/>
            <person name="Toyoda A."/>
            <person name="Takaki Y."/>
            <person name="Nishi S."/>
            <person name="Hori S."/>
            <person name="Arai W."/>
            <person name="Tsubouchi T."/>
            <person name="Morono Y."/>
            <person name="Uchiyama I."/>
            <person name="Ito T."/>
            <person name="Fujiyama A."/>
            <person name="Inagaki F."/>
            <person name="Takami H."/>
        </authorList>
    </citation>
    <scope>NUCLEOTIDE SEQUENCE</scope>
    <source>
        <strain evidence="5">Expedition CK06-06</strain>
    </source>
</reference>
<dbReference type="Pfam" id="PF00591">
    <property type="entry name" value="Glycos_transf_3"/>
    <property type="match status" value="1"/>
</dbReference>
<evidence type="ECO:0008006" key="6">
    <source>
        <dbReference type="Google" id="ProtNLM"/>
    </source>
</evidence>
<evidence type="ECO:0000259" key="4">
    <source>
        <dbReference type="Pfam" id="PF02885"/>
    </source>
</evidence>
<dbReference type="GO" id="GO:0016763">
    <property type="term" value="F:pentosyltransferase activity"/>
    <property type="evidence" value="ECO:0007669"/>
    <property type="project" value="UniProtKB-ARBA"/>
</dbReference>
<comment type="caution">
    <text evidence="5">The sequence shown here is derived from an EMBL/GenBank/DDBJ whole genome shotgun (WGS) entry which is preliminary data.</text>
</comment>